<feature type="domain" description="Transcription regulator PadR N-terminal" evidence="1">
    <location>
        <begin position="19"/>
        <end position="89"/>
    </location>
</feature>
<reference evidence="2 3" key="1">
    <citation type="submission" date="2017-11" db="EMBL/GenBank/DDBJ databases">
        <title>Taxonomic description and genome sequences of Spirosoma HA7 sp. nov., isolated from pollen microhabitat of Corylus avellana.</title>
        <authorList>
            <person name="Ambika Manirajan B."/>
            <person name="Suarez C."/>
            <person name="Ratering S."/>
            <person name="Geissler-Plaum R."/>
            <person name="Cardinale M."/>
            <person name="Sylvia S."/>
        </authorList>
    </citation>
    <scope>NUCLEOTIDE SEQUENCE [LARGE SCALE GENOMIC DNA]</scope>
    <source>
        <strain evidence="2 3">HA7</strain>
    </source>
</reference>
<dbReference type="Gene3D" id="1.10.10.10">
    <property type="entry name" value="Winged helix-like DNA-binding domain superfamily/Winged helix DNA-binding domain"/>
    <property type="match status" value="1"/>
</dbReference>
<dbReference type="RefSeq" id="WP_100985844.1">
    <property type="nucleotide sequence ID" value="NZ_CP025096.1"/>
</dbReference>
<dbReference type="InterPro" id="IPR036390">
    <property type="entry name" value="WH_DNA-bd_sf"/>
</dbReference>
<dbReference type="AlphaFoldDB" id="A0A2K8YS46"/>
<proteinExistence type="predicted"/>
<dbReference type="OrthoDB" id="9791785at2"/>
<dbReference type="PANTHER" id="PTHR33169:SF14">
    <property type="entry name" value="TRANSCRIPTIONAL REGULATOR RV3488"/>
    <property type="match status" value="1"/>
</dbReference>
<evidence type="ECO:0000313" key="3">
    <source>
        <dbReference type="Proteomes" id="UP000232883"/>
    </source>
</evidence>
<dbReference type="Proteomes" id="UP000232883">
    <property type="component" value="Chromosome"/>
</dbReference>
<evidence type="ECO:0000259" key="1">
    <source>
        <dbReference type="Pfam" id="PF03551"/>
    </source>
</evidence>
<dbReference type="SUPFAM" id="SSF46785">
    <property type="entry name" value="Winged helix' DNA-binding domain"/>
    <property type="match status" value="1"/>
</dbReference>
<dbReference type="InterPro" id="IPR052509">
    <property type="entry name" value="Metal_resp_DNA-bind_regulator"/>
</dbReference>
<keyword evidence="3" id="KW-1185">Reference proteome</keyword>
<name>A0A2K8YS46_9BACT</name>
<dbReference type="Pfam" id="PF03551">
    <property type="entry name" value="PadR"/>
    <property type="match status" value="1"/>
</dbReference>
<protein>
    <submittedName>
        <fullName evidence="2">PadR family transcriptional regulator</fullName>
    </submittedName>
</protein>
<accession>A0A2K8YS46</accession>
<organism evidence="2 3">
    <name type="scientific">Spirosoma pollinicola</name>
    <dbReference type="NCBI Taxonomy" id="2057025"/>
    <lineage>
        <taxon>Bacteria</taxon>
        <taxon>Pseudomonadati</taxon>
        <taxon>Bacteroidota</taxon>
        <taxon>Cytophagia</taxon>
        <taxon>Cytophagales</taxon>
        <taxon>Cytophagaceae</taxon>
        <taxon>Spirosoma</taxon>
    </lineage>
</organism>
<evidence type="ECO:0000313" key="2">
    <source>
        <dbReference type="EMBL" id="AUD00418.1"/>
    </source>
</evidence>
<dbReference type="InterPro" id="IPR005149">
    <property type="entry name" value="Tscrpt_reg_PadR_N"/>
</dbReference>
<dbReference type="KEGG" id="spir:CWM47_00435"/>
<dbReference type="InterPro" id="IPR036388">
    <property type="entry name" value="WH-like_DNA-bd_sf"/>
</dbReference>
<gene>
    <name evidence="2" type="ORF">CWM47_00435</name>
</gene>
<dbReference type="EMBL" id="CP025096">
    <property type="protein sequence ID" value="AUD00418.1"/>
    <property type="molecule type" value="Genomic_DNA"/>
</dbReference>
<sequence>MNIENAQVQMRKGILEFCILHIISRGEIYASDMLDELTSARIMVVEGTLYPLLTRLKNAGLLDYKWVESTSGPPRKYYILTDLGRNSLEALNDTWQELAESVNSIVGKIELHKKITNGAVTVSPSPDPTIPPANA</sequence>
<dbReference type="PANTHER" id="PTHR33169">
    <property type="entry name" value="PADR-FAMILY TRANSCRIPTIONAL REGULATOR"/>
    <property type="match status" value="1"/>
</dbReference>